<dbReference type="Pfam" id="PF08445">
    <property type="entry name" value="FR47"/>
    <property type="match status" value="1"/>
</dbReference>
<dbReference type="InterPro" id="IPR000182">
    <property type="entry name" value="GNAT_dom"/>
</dbReference>
<keyword evidence="1" id="KW-0808">Transferase</keyword>
<proteinExistence type="predicted"/>
<dbReference type="PANTHER" id="PTHR43877">
    <property type="entry name" value="AMINOALKYLPHOSPHONATE N-ACETYLTRANSFERASE-RELATED-RELATED"/>
    <property type="match status" value="1"/>
</dbReference>
<dbReference type="InterPro" id="IPR013653">
    <property type="entry name" value="GCN5-like_dom"/>
</dbReference>
<dbReference type="Gene3D" id="3.40.630.30">
    <property type="match status" value="1"/>
</dbReference>
<name>A0A9X8CZ80_9BURK</name>
<evidence type="ECO:0000256" key="1">
    <source>
        <dbReference type="ARBA" id="ARBA00022679"/>
    </source>
</evidence>
<dbReference type="AlphaFoldDB" id="A0A9X8CZ80"/>
<dbReference type="InterPro" id="IPR050832">
    <property type="entry name" value="Bact_Acetyltransf"/>
</dbReference>
<dbReference type="RefSeq" id="WP_119558598.1">
    <property type="nucleotide sequence ID" value="NZ_QXMN01000083.1"/>
</dbReference>
<evidence type="ECO:0000313" key="4">
    <source>
        <dbReference type="EMBL" id="RIX72649.1"/>
    </source>
</evidence>
<accession>A0A9X8CZ80</accession>
<dbReference type="OrthoDB" id="9796919at2"/>
<dbReference type="EMBL" id="QXMN01000083">
    <property type="protein sequence ID" value="RIX72649.1"/>
    <property type="molecule type" value="Genomic_DNA"/>
</dbReference>
<sequence>MTKLPDAGLLDNLPWFALTTKQAHLGQGAELAARYHPDVAAFAGMANTTPEAFRQLGLLVPPGDHVLLTTPELLPSVEGVHAERLFSVCQMVDTGEPQSAVQDDVVRLRAPDAPAMLELALETKPGPFGTRTHEMGRYIGIRDGGRLIAMAGERMRCEGYTEISAVCVNDANRGKGIAGRLMNILRREIRARGDTPFLHVRDDNATAIGLYERLGFRARQTLHLYRVGF</sequence>
<organism evidence="4 5">
    <name type="scientific">Acidovorax cavernicola</name>
    <dbReference type="NCBI Taxonomy" id="1675792"/>
    <lineage>
        <taxon>Bacteria</taxon>
        <taxon>Pseudomonadati</taxon>
        <taxon>Pseudomonadota</taxon>
        <taxon>Betaproteobacteria</taxon>
        <taxon>Burkholderiales</taxon>
        <taxon>Comamonadaceae</taxon>
        <taxon>Acidovorax</taxon>
    </lineage>
</organism>
<dbReference type="PANTHER" id="PTHR43877:SF2">
    <property type="entry name" value="AMINOALKYLPHOSPHONATE N-ACETYLTRANSFERASE-RELATED"/>
    <property type="match status" value="1"/>
</dbReference>
<protein>
    <submittedName>
        <fullName evidence="4">GNAT family N-acetyltransferase</fullName>
    </submittedName>
</protein>
<dbReference type="Proteomes" id="UP000265619">
    <property type="component" value="Unassembled WGS sequence"/>
</dbReference>
<gene>
    <name evidence="4" type="ORF">D3H34_30540</name>
</gene>
<evidence type="ECO:0000256" key="2">
    <source>
        <dbReference type="ARBA" id="ARBA00023315"/>
    </source>
</evidence>
<dbReference type="InterPro" id="IPR016181">
    <property type="entry name" value="Acyl_CoA_acyltransferase"/>
</dbReference>
<evidence type="ECO:0000313" key="5">
    <source>
        <dbReference type="Proteomes" id="UP000265619"/>
    </source>
</evidence>
<evidence type="ECO:0000259" key="3">
    <source>
        <dbReference type="PROSITE" id="PS51186"/>
    </source>
</evidence>
<reference evidence="4 5" key="1">
    <citation type="submission" date="2018-09" db="EMBL/GenBank/DDBJ databases">
        <title>Acidovorax cavernicola nov. sp. isolated from Gruta de las Maravillas (Aracena, Spain).</title>
        <authorList>
            <person name="Jurado V."/>
            <person name="Gutierrez-Patricio S."/>
            <person name="Gonzalez-Pimentel J.L."/>
            <person name="Miller A.Z."/>
            <person name="Laiz L."/>
            <person name="Saiz-Jimenez C."/>
        </authorList>
    </citation>
    <scope>NUCLEOTIDE SEQUENCE [LARGE SCALE GENOMIC DNA]</scope>
    <source>
        <strain evidence="4 5">1011MAR4D40.2</strain>
    </source>
</reference>
<feature type="domain" description="N-acetyltransferase" evidence="3">
    <location>
        <begin position="103"/>
        <end position="229"/>
    </location>
</feature>
<keyword evidence="2" id="KW-0012">Acyltransferase</keyword>
<dbReference type="CDD" id="cd04301">
    <property type="entry name" value="NAT_SF"/>
    <property type="match status" value="1"/>
</dbReference>
<dbReference type="GO" id="GO:0016747">
    <property type="term" value="F:acyltransferase activity, transferring groups other than amino-acyl groups"/>
    <property type="evidence" value="ECO:0007669"/>
    <property type="project" value="InterPro"/>
</dbReference>
<dbReference type="SUPFAM" id="SSF55729">
    <property type="entry name" value="Acyl-CoA N-acyltransferases (Nat)"/>
    <property type="match status" value="1"/>
</dbReference>
<comment type="caution">
    <text evidence="4">The sequence shown here is derived from an EMBL/GenBank/DDBJ whole genome shotgun (WGS) entry which is preliminary data.</text>
</comment>
<keyword evidence="5" id="KW-1185">Reference proteome</keyword>
<dbReference type="PROSITE" id="PS51186">
    <property type="entry name" value="GNAT"/>
    <property type="match status" value="1"/>
</dbReference>